<sequence>MTLESCASFCSGYTYFGTEYANECYCGNSIVGSNTVTTTTSCSTTCAGNTTEYCGGGNLLTVYVLNGTVASSSSTSSTSSTTSGSSTSGTGTSTSTSATSTASAVSCPASNSTTYTAPNGDQFVIECGIDHVGGDLGVNTTNTFQDCINACSTISGCVDVSLSGVACYLKSTLTSGSANANIYGARLVTGSSPSTVGGVISTTSSSSSSSTGTTSSTTSSTTGSTSSSSTTDISSTSSTGSSSSSSTVSSSDTTTTSSSSSSTSGSSSSSTVSPSSSSTSSSSVSSASSSSSSSTASSMGSTTTSSTSSTSSPSSSSTTTSSSSSASTTTTSSSSTSSSASPSATLPVGIASQGCYVDTNSRVLPNLAYANSSNTPSFCASTCRSKGFKYAGTEYGNECYCGNDLEASTAQSTDCNMACAGDSTQKCGAGYRLSVTVDNNWVQTFFAVQNYNTWNLMACYVDSVSSRILSHSVSTPGGSSNATINNCLDACAAKGYTYCGAEYYSECFGSTTTPNASAVATSSTGSTDPLKAGCTYACTGNATESCGGSNRIIVYTNNGTST</sequence>
<keyword evidence="5" id="KW-1185">Reference proteome</keyword>
<dbReference type="PANTHER" id="PTHR45964:SF5">
    <property type="entry name" value="WSCD FAMILY MEMBER CG9164"/>
    <property type="match status" value="1"/>
</dbReference>
<dbReference type="EMBL" id="ML991773">
    <property type="protein sequence ID" value="KAF2239089.1"/>
    <property type="molecule type" value="Genomic_DNA"/>
</dbReference>
<feature type="domain" description="WSC" evidence="3">
    <location>
        <begin position="453"/>
        <end position="558"/>
    </location>
</feature>
<dbReference type="Proteomes" id="UP000800092">
    <property type="component" value="Unassembled WGS sequence"/>
</dbReference>
<gene>
    <name evidence="4" type="ORF">EV356DRAFT_502038</name>
</gene>
<proteinExistence type="predicted"/>
<dbReference type="PROSITE" id="PS51212">
    <property type="entry name" value="WSC"/>
    <property type="match status" value="3"/>
</dbReference>
<dbReference type="PANTHER" id="PTHR45964">
    <property type="entry name" value="WSCD FAMILY MEMBER CG9164"/>
    <property type="match status" value="1"/>
</dbReference>
<evidence type="ECO:0000313" key="5">
    <source>
        <dbReference type="Proteomes" id="UP000800092"/>
    </source>
</evidence>
<name>A0A6A6HML5_VIRVR</name>
<feature type="region of interest" description="Disordered" evidence="2">
    <location>
        <begin position="198"/>
        <end position="344"/>
    </location>
</feature>
<dbReference type="InterPro" id="IPR002889">
    <property type="entry name" value="WSC_carb-bd"/>
</dbReference>
<feature type="region of interest" description="Disordered" evidence="2">
    <location>
        <begin position="72"/>
        <end position="99"/>
    </location>
</feature>
<reference evidence="4" key="1">
    <citation type="journal article" date="2020" name="Stud. Mycol.">
        <title>101 Dothideomycetes genomes: a test case for predicting lifestyles and emergence of pathogens.</title>
        <authorList>
            <person name="Haridas S."/>
            <person name="Albert R."/>
            <person name="Binder M."/>
            <person name="Bloem J."/>
            <person name="Labutti K."/>
            <person name="Salamov A."/>
            <person name="Andreopoulos B."/>
            <person name="Baker S."/>
            <person name="Barry K."/>
            <person name="Bills G."/>
            <person name="Bluhm B."/>
            <person name="Cannon C."/>
            <person name="Castanera R."/>
            <person name="Culley D."/>
            <person name="Daum C."/>
            <person name="Ezra D."/>
            <person name="Gonzalez J."/>
            <person name="Henrissat B."/>
            <person name="Kuo A."/>
            <person name="Liang C."/>
            <person name="Lipzen A."/>
            <person name="Lutzoni F."/>
            <person name="Magnuson J."/>
            <person name="Mondo S."/>
            <person name="Nolan M."/>
            <person name="Ohm R."/>
            <person name="Pangilinan J."/>
            <person name="Park H.-J."/>
            <person name="Ramirez L."/>
            <person name="Alfaro M."/>
            <person name="Sun H."/>
            <person name="Tritt A."/>
            <person name="Yoshinaga Y."/>
            <person name="Zwiers L.-H."/>
            <person name="Turgeon B."/>
            <person name="Goodwin S."/>
            <person name="Spatafora J."/>
            <person name="Crous P."/>
            <person name="Grigoriev I."/>
        </authorList>
    </citation>
    <scope>NUCLEOTIDE SEQUENCE</scope>
    <source>
        <strain evidence="4">Tuck. ex Michener</strain>
    </source>
</reference>
<feature type="domain" description="WSC" evidence="3">
    <location>
        <begin position="1"/>
        <end position="66"/>
    </location>
</feature>
<protein>
    <submittedName>
        <fullName evidence="4">WSC-domain-containing protein</fullName>
    </submittedName>
</protein>
<dbReference type="Pfam" id="PF01822">
    <property type="entry name" value="WSC"/>
    <property type="match status" value="3"/>
</dbReference>
<evidence type="ECO:0000313" key="4">
    <source>
        <dbReference type="EMBL" id="KAF2239089.1"/>
    </source>
</evidence>
<dbReference type="OrthoDB" id="2019572at2759"/>
<accession>A0A6A6HML5</accession>
<keyword evidence="1" id="KW-0677">Repeat</keyword>
<organism evidence="4 5">
    <name type="scientific">Viridothelium virens</name>
    <name type="common">Speckled blister lichen</name>
    <name type="synonym">Trypethelium virens</name>
    <dbReference type="NCBI Taxonomy" id="1048519"/>
    <lineage>
        <taxon>Eukaryota</taxon>
        <taxon>Fungi</taxon>
        <taxon>Dikarya</taxon>
        <taxon>Ascomycota</taxon>
        <taxon>Pezizomycotina</taxon>
        <taxon>Dothideomycetes</taxon>
        <taxon>Dothideomycetes incertae sedis</taxon>
        <taxon>Trypetheliales</taxon>
        <taxon>Trypetheliaceae</taxon>
        <taxon>Viridothelium</taxon>
    </lineage>
</organism>
<evidence type="ECO:0000256" key="1">
    <source>
        <dbReference type="ARBA" id="ARBA00022737"/>
    </source>
</evidence>
<evidence type="ECO:0000259" key="3">
    <source>
        <dbReference type="PROSITE" id="PS51212"/>
    </source>
</evidence>
<evidence type="ECO:0000256" key="2">
    <source>
        <dbReference type="SAM" id="MobiDB-lite"/>
    </source>
</evidence>
<dbReference type="InterPro" id="IPR051589">
    <property type="entry name" value="Sialate-O-sulfotransferase"/>
</dbReference>
<dbReference type="SMART" id="SM00321">
    <property type="entry name" value="WSC"/>
    <property type="match status" value="3"/>
</dbReference>
<feature type="domain" description="WSC" evidence="3">
    <location>
        <begin position="349"/>
        <end position="439"/>
    </location>
</feature>
<dbReference type="AlphaFoldDB" id="A0A6A6HML5"/>